<dbReference type="EMBL" id="JAQIZZ010000001">
    <property type="protein sequence ID" value="KAJ5557491.1"/>
    <property type="molecule type" value="Genomic_DNA"/>
</dbReference>
<sequence>MHAEITTSSIDPDGTKCQSFVGSSVLVVYYASVPRARRQFSSAGQYAGRKRMVNVRLRTVFKEKKRVEYVGRLGTRGCLWEHQ</sequence>
<evidence type="ECO:0000313" key="2">
    <source>
        <dbReference type="Proteomes" id="UP001220324"/>
    </source>
</evidence>
<proteinExistence type="predicted"/>
<evidence type="ECO:0000313" key="1">
    <source>
        <dbReference type="EMBL" id="KAJ5557491.1"/>
    </source>
</evidence>
<reference evidence="1 2" key="1">
    <citation type="journal article" date="2023" name="IMA Fungus">
        <title>Comparative genomic study of the Penicillium genus elucidates a diverse pangenome and 15 lateral gene transfer events.</title>
        <authorList>
            <person name="Petersen C."/>
            <person name="Sorensen T."/>
            <person name="Nielsen M.R."/>
            <person name="Sondergaard T.E."/>
            <person name="Sorensen J.L."/>
            <person name="Fitzpatrick D.A."/>
            <person name="Frisvad J.C."/>
            <person name="Nielsen K.L."/>
        </authorList>
    </citation>
    <scope>NUCLEOTIDE SEQUENCE [LARGE SCALE GENOMIC DNA]</scope>
    <source>
        <strain evidence="1 2">IBT 35679</strain>
    </source>
</reference>
<gene>
    <name evidence="1" type="ORF">N7494_001406</name>
</gene>
<keyword evidence="2" id="KW-1185">Reference proteome</keyword>
<dbReference type="Proteomes" id="UP001220324">
    <property type="component" value="Unassembled WGS sequence"/>
</dbReference>
<protein>
    <submittedName>
        <fullName evidence="1">Uncharacterized protein</fullName>
    </submittedName>
</protein>
<accession>A0AAD6GKP8</accession>
<dbReference type="AlphaFoldDB" id="A0AAD6GKP8"/>
<name>A0AAD6GKP8_9EURO</name>
<organism evidence="1 2">
    <name type="scientific">Penicillium frequentans</name>
    <dbReference type="NCBI Taxonomy" id="3151616"/>
    <lineage>
        <taxon>Eukaryota</taxon>
        <taxon>Fungi</taxon>
        <taxon>Dikarya</taxon>
        <taxon>Ascomycota</taxon>
        <taxon>Pezizomycotina</taxon>
        <taxon>Eurotiomycetes</taxon>
        <taxon>Eurotiomycetidae</taxon>
        <taxon>Eurotiales</taxon>
        <taxon>Aspergillaceae</taxon>
        <taxon>Penicillium</taxon>
    </lineage>
</organism>
<comment type="caution">
    <text evidence="1">The sequence shown here is derived from an EMBL/GenBank/DDBJ whole genome shotgun (WGS) entry which is preliminary data.</text>
</comment>